<feature type="region of interest" description="Disordered" evidence="1">
    <location>
        <begin position="277"/>
        <end position="351"/>
    </location>
</feature>
<dbReference type="Proteomes" id="UP000192596">
    <property type="component" value="Unassembled WGS sequence"/>
</dbReference>
<dbReference type="AlphaFoldDB" id="A0A1V8T2K4"/>
<feature type="region of interest" description="Disordered" evidence="1">
    <location>
        <begin position="92"/>
        <end position="125"/>
    </location>
</feature>
<feature type="region of interest" description="Disordered" evidence="1">
    <location>
        <begin position="493"/>
        <end position="535"/>
    </location>
</feature>
<feature type="compositionally biased region" description="Basic and acidic residues" evidence="1">
    <location>
        <begin position="287"/>
        <end position="303"/>
    </location>
</feature>
<name>A0A1V8T2K4_9PEZI</name>
<reference evidence="3" key="1">
    <citation type="submission" date="2017-03" db="EMBL/GenBank/DDBJ databases">
        <title>Genomes of endolithic fungi from Antarctica.</title>
        <authorList>
            <person name="Coleine C."/>
            <person name="Masonjones S."/>
            <person name="Stajich J.E."/>
        </authorList>
    </citation>
    <scope>NUCLEOTIDE SEQUENCE [LARGE SCALE GENOMIC DNA]</scope>
    <source>
        <strain evidence="3">CCFEE 5527</strain>
    </source>
</reference>
<protein>
    <submittedName>
        <fullName evidence="2">Uncharacterized protein</fullName>
    </submittedName>
</protein>
<evidence type="ECO:0000313" key="2">
    <source>
        <dbReference type="EMBL" id="OQO05647.1"/>
    </source>
</evidence>
<comment type="caution">
    <text evidence="2">The sequence shown here is derived from an EMBL/GenBank/DDBJ whole genome shotgun (WGS) entry which is preliminary data.</text>
</comment>
<feature type="region of interest" description="Disordered" evidence="1">
    <location>
        <begin position="587"/>
        <end position="618"/>
    </location>
</feature>
<dbReference type="InParanoid" id="A0A1V8T2K4"/>
<keyword evidence="3" id="KW-1185">Reference proteome</keyword>
<dbReference type="EMBL" id="NAJO01000018">
    <property type="protein sequence ID" value="OQO05647.1"/>
    <property type="molecule type" value="Genomic_DNA"/>
</dbReference>
<evidence type="ECO:0000313" key="3">
    <source>
        <dbReference type="Proteomes" id="UP000192596"/>
    </source>
</evidence>
<sequence length="628" mass="68784">MAIPFGEPGSATTDSTIDNIYDSYDVPRTPGLQREHEPENRRELQDFASWEAERLASATRREQLMAGFDYEAEIKKAAQGRARAIARGMAVRDIGTPPISDDDKSGSEADSSTPRARAETGSRHGRVDSDVEAVTFLNPPGTPRTIMMNIEVKLRLLPAVHLLTKASQTRHDRNEAIRIAAETRAFVTRCKGTTALEARCQYYIAIAHNDDPKIPNNDRARRHYELAREATLGGYPEGRWAGQWLNHWECLNDQRSPTAKIASWAYSTAASVIEYVRGSPTTPSKPNRGDSEDDPFGRDRRSLTDMSPIEGRGERIPSFSTWRSSDAGSPQAASPEAGIFPSRHPTRDSWSLKGGKRVAVQGAFQPSFNSGNEALSPTQNRLDNGNPLSASSTKSHFGLAWSKHDPYGKGEIIPGKTFDSISSPENIFSESERDIPHNVLGGLVDVTRLSAKKTEMRGCEWEARRRSYVPKGVSSPRKVYVMQNMLTGHYSPLSDLSHGSDSSIPVSPASPRRPACFGQRASYTGAEPSAPITVSDSSSLYPYKASVVSHEKSAVTGRSGSDSPRKRRMGSLSVIATGLDLAGVLPHRRRSEMAAPEQKLEEGESPFSPKKGEGGFYVTEEGIIEEEV</sequence>
<proteinExistence type="predicted"/>
<evidence type="ECO:0000256" key="1">
    <source>
        <dbReference type="SAM" id="MobiDB-lite"/>
    </source>
</evidence>
<accession>A0A1V8T2K4</accession>
<feature type="region of interest" description="Disordered" evidence="1">
    <location>
        <begin position="368"/>
        <end position="394"/>
    </location>
</feature>
<organism evidence="2 3">
    <name type="scientific">Cryoendolithus antarcticus</name>
    <dbReference type="NCBI Taxonomy" id="1507870"/>
    <lineage>
        <taxon>Eukaryota</taxon>
        <taxon>Fungi</taxon>
        <taxon>Dikarya</taxon>
        <taxon>Ascomycota</taxon>
        <taxon>Pezizomycotina</taxon>
        <taxon>Dothideomycetes</taxon>
        <taxon>Dothideomycetidae</taxon>
        <taxon>Cladosporiales</taxon>
        <taxon>Cladosporiaceae</taxon>
        <taxon>Cryoendolithus</taxon>
    </lineage>
</organism>
<feature type="compositionally biased region" description="Polar residues" evidence="1">
    <location>
        <begin position="318"/>
        <end position="332"/>
    </location>
</feature>
<feature type="compositionally biased region" description="Basic and acidic residues" evidence="1">
    <location>
        <begin position="33"/>
        <end position="43"/>
    </location>
</feature>
<feature type="region of interest" description="Disordered" evidence="1">
    <location>
        <begin position="1"/>
        <end position="43"/>
    </location>
</feature>
<feature type="compositionally biased region" description="Basic and acidic residues" evidence="1">
    <location>
        <begin position="116"/>
        <end position="125"/>
    </location>
</feature>
<dbReference type="OrthoDB" id="3888783at2759"/>
<gene>
    <name evidence="2" type="ORF">B0A48_09739</name>
</gene>